<name>A0AAV9K161_9SOLN</name>
<sequence length="81" mass="9033">MHNMPNNWLEVVRYLTECTPRIGCKVVYWKLPSENTFKCNTDGASKGNPGPSSYAFCIIDDQGNLLYAKGKMFGVSNNLIA</sequence>
<proteinExistence type="predicted"/>
<organism evidence="1 2">
    <name type="scientific">Solanum pinnatisectum</name>
    <name type="common">tansyleaf nightshade</name>
    <dbReference type="NCBI Taxonomy" id="50273"/>
    <lineage>
        <taxon>Eukaryota</taxon>
        <taxon>Viridiplantae</taxon>
        <taxon>Streptophyta</taxon>
        <taxon>Embryophyta</taxon>
        <taxon>Tracheophyta</taxon>
        <taxon>Spermatophyta</taxon>
        <taxon>Magnoliopsida</taxon>
        <taxon>eudicotyledons</taxon>
        <taxon>Gunneridae</taxon>
        <taxon>Pentapetalae</taxon>
        <taxon>asterids</taxon>
        <taxon>lamiids</taxon>
        <taxon>Solanales</taxon>
        <taxon>Solanaceae</taxon>
        <taxon>Solanoideae</taxon>
        <taxon>Solaneae</taxon>
        <taxon>Solanum</taxon>
    </lineage>
</organism>
<gene>
    <name evidence="1" type="ORF">R3W88_033748</name>
</gene>
<dbReference type="InterPro" id="IPR012337">
    <property type="entry name" value="RNaseH-like_sf"/>
</dbReference>
<keyword evidence="2" id="KW-1185">Reference proteome</keyword>
<dbReference type="SUPFAM" id="SSF53098">
    <property type="entry name" value="Ribonuclease H-like"/>
    <property type="match status" value="1"/>
</dbReference>
<dbReference type="AlphaFoldDB" id="A0AAV9K161"/>
<comment type="caution">
    <text evidence="1">The sequence shown here is derived from an EMBL/GenBank/DDBJ whole genome shotgun (WGS) entry which is preliminary data.</text>
</comment>
<dbReference type="Gene3D" id="3.30.420.10">
    <property type="entry name" value="Ribonuclease H-like superfamily/Ribonuclease H"/>
    <property type="match status" value="1"/>
</dbReference>
<evidence type="ECO:0000313" key="2">
    <source>
        <dbReference type="Proteomes" id="UP001311915"/>
    </source>
</evidence>
<evidence type="ECO:0008006" key="3">
    <source>
        <dbReference type="Google" id="ProtNLM"/>
    </source>
</evidence>
<evidence type="ECO:0000313" key="1">
    <source>
        <dbReference type="EMBL" id="KAK4706693.1"/>
    </source>
</evidence>
<dbReference type="InterPro" id="IPR036397">
    <property type="entry name" value="RNaseH_sf"/>
</dbReference>
<dbReference type="EMBL" id="JAWPEI010000055">
    <property type="protein sequence ID" value="KAK4706693.1"/>
    <property type="molecule type" value="Genomic_DNA"/>
</dbReference>
<dbReference type="GO" id="GO:0003676">
    <property type="term" value="F:nucleic acid binding"/>
    <property type="evidence" value="ECO:0007669"/>
    <property type="project" value="InterPro"/>
</dbReference>
<accession>A0AAV9K161</accession>
<dbReference type="Proteomes" id="UP001311915">
    <property type="component" value="Unassembled WGS sequence"/>
</dbReference>
<protein>
    <recommendedName>
        <fullName evidence="3">RNase H type-1 domain-containing protein</fullName>
    </recommendedName>
</protein>
<reference evidence="1 2" key="1">
    <citation type="submission" date="2023-10" db="EMBL/GenBank/DDBJ databases">
        <title>Genome-Wide Identification Analysis in wild type Solanum Pinnatisectum Reveals Some Genes Defensing Phytophthora Infestans.</title>
        <authorList>
            <person name="Sun C."/>
        </authorList>
    </citation>
    <scope>NUCLEOTIDE SEQUENCE [LARGE SCALE GENOMIC DNA]</scope>
    <source>
        <strain evidence="1">LQN</strain>
        <tissue evidence="1">Leaf</tissue>
    </source>
</reference>